<dbReference type="GO" id="GO:0055085">
    <property type="term" value="P:transmembrane transport"/>
    <property type="evidence" value="ECO:0007669"/>
    <property type="project" value="InterPro"/>
</dbReference>
<dbReference type="RefSeq" id="WP_148916152.1">
    <property type="nucleotide sequence ID" value="NZ_VSZS01000066.1"/>
</dbReference>
<keyword evidence="1 2" id="KW-0732">Signal</keyword>
<dbReference type="InterPro" id="IPR038404">
    <property type="entry name" value="TRAP_DctP_sf"/>
</dbReference>
<sequence length="331" mass="35399">MNHFKPISRLTGIVLAWGLLAGAASAADLRYAHVGAEGDIQTIYAAEASAEIAEATGGAVTVQVYPASQLGGVAEMVDGVRMGSISMGHHDFASLARIVPEVAVFNAPFIYRDGAHSLAATDPATSPALQAINERLVAEGGVRIIGRIYRGARQISSNFEVKSPADLSGKPFRAVPLDLWVSMVKGFGAVPTPVEVAELPTALMTGLVVGQENPLTMISANKLYEVQSHVAMTAHMQSVLAVFINEEIWQGLEEEQRQAITEVLDKKAQESLQWATESEAELVEELKGHGMTVVTEAEGLDIAAFRDSVLAQIRTDFPDYATYIEQIAAVE</sequence>
<dbReference type="PANTHER" id="PTHR33376">
    <property type="match status" value="1"/>
</dbReference>
<proteinExistence type="predicted"/>
<reference evidence="3 4" key="2">
    <citation type="submission" date="2019-09" db="EMBL/GenBank/DDBJ databases">
        <title>Mesorhizobium sp. MaA-C15 isolated from Microcystis aeruginosa.</title>
        <authorList>
            <person name="Jeong S.E."/>
            <person name="Jin H.M."/>
            <person name="Jeon C.O."/>
        </authorList>
    </citation>
    <scope>NUCLEOTIDE SEQUENCE [LARGE SCALE GENOMIC DNA]</scope>
    <source>
        <strain evidence="3 4">MaA-C15</strain>
    </source>
</reference>
<evidence type="ECO:0000313" key="3">
    <source>
        <dbReference type="EMBL" id="TYR30616.1"/>
    </source>
</evidence>
<protein>
    <submittedName>
        <fullName evidence="3">TRAP transporter substrate-binding protein</fullName>
    </submittedName>
</protein>
<comment type="caution">
    <text evidence="3">The sequence shown here is derived from an EMBL/GenBank/DDBJ whole genome shotgun (WGS) entry which is preliminary data.</text>
</comment>
<reference evidence="3 4" key="1">
    <citation type="submission" date="2019-08" db="EMBL/GenBank/DDBJ databases">
        <authorList>
            <person name="Seo Y.L."/>
        </authorList>
    </citation>
    <scope>NUCLEOTIDE SEQUENCE [LARGE SCALE GENOMIC DNA]</scope>
    <source>
        <strain evidence="3 4">MaA-C15</strain>
    </source>
</reference>
<dbReference type="CDD" id="cd13603">
    <property type="entry name" value="PBP2_TRAP_Siap_TeaA_like"/>
    <property type="match status" value="1"/>
</dbReference>
<dbReference type="NCBIfam" id="NF037995">
    <property type="entry name" value="TRAP_S1"/>
    <property type="match status" value="1"/>
</dbReference>
<feature type="chain" id="PRO_5022852576" evidence="2">
    <location>
        <begin position="27"/>
        <end position="331"/>
    </location>
</feature>
<dbReference type="PANTHER" id="PTHR33376:SF4">
    <property type="entry name" value="SIALIC ACID-BINDING PERIPLASMIC PROTEIN SIAP"/>
    <property type="match status" value="1"/>
</dbReference>
<keyword evidence="4" id="KW-1185">Reference proteome</keyword>
<evidence type="ECO:0000256" key="1">
    <source>
        <dbReference type="ARBA" id="ARBA00022729"/>
    </source>
</evidence>
<dbReference type="OrthoDB" id="9803763at2"/>
<dbReference type="Gene3D" id="3.40.190.170">
    <property type="entry name" value="Bacterial extracellular solute-binding protein, family 7"/>
    <property type="match status" value="1"/>
</dbReference>
<dbReference type="AlphaFoldDB" id="A0A5D4GP50"/>
<dbReference type="Pfam" id="PF03480">
    <property type="entry name" value="DctP"/>
    <property type="match status" value="1"/>
</dbReference>
<evidence type="ECO:0000256" key="2">
    <source>
        <dbReference type="SAM" id="SignalP"/>
    </source>
</evidence>
<dbReference type="InterPro" id="IPR018389">
    <property type="entry name" value="DctP_fam"/>
</dbReference>
<name>A0A5D4GP50_9HYPH</name>
<gene>
    <name evidence="3" type="ORF">FY036_18055</name>
</gene>
<feature type="signal peptide" evidence="2">
    <location>
        <begin position="1"/>
        <end position="26"/>
    </location>
</feature>
<dbReference type="Proteomes" id="UP000323258">
    <property type="component" value="Unassembled WGS sequence"/>
</dbReference>
<organism evidence="3 4">
    <name type="scientific">Neoaquamicrobium microcysteis</name>
    <dbReference type="NCBI Taxonomy" id="2682781"/>
    <lineage>
        <taxon>Bacteria</taxon>
        <taxon>Pseudomonadati</taxon>
        <taxon>Pseudomonadota</taxon>
        <taxon>Alphaproteobacteria</taxon>
        <taxon>Hyphomicrobiales</taxon>
        <taxon>Phyllobacteriaceae</taxon>
        <taxon>Neoaquamicrobium</taxon>
    </lineage>
</organism>
<dbReference type="EMBL" id="VSZS01000066">
    <property type="protein sequence ID" value="TYR30616.1"/>
    <property type="molecule type" value="Genomic_DNA"/>
</dbReference>
<accession>A0A5D4GP50</accession>
<evidence type="ECO:0000313" key="4">
    <source>
        <dbReference type="Proteomes" id="UP000323258"/>
    </source>
</evidence>